<organism evidence="1 2">
    <name type="scientific">Brevibacillus porteri</name>
    <dbReference type="NCBI Taxonomy" id="2126350"/>
    <lineage>
        <taxon>Bacteria</taxon>
        <taxon>Bacillati</taxon>
        <taxon>Bacillota</taxon>
        <taxon>Bacilli</taxon>
        <taxon>Bacillales</taxon>
        <taxon>Paenibacillaceae</taxon>
        <taxon>Brevibacillus</taxon>
    </lineage>
</organism>
<sequence>MLKAEARREIDLTEDYKGVKLFSNLIGSIIGPTSVYSDTSKHTRILVRRGNPLDGTCFFV</sequence>
<evidence type="ECO:0000313" key="2">
    <source>
        <dbReference type="Proteomes" id="UP000241645"/>
    </source>
</evidence>
<dbReference type="Proteomes" id="UP000241645">
    <property type="component" value="Unassembled WGS sequence"/>
</dbReference>
<comment type="caution">
    <text evidence="1">The sequence shown here is derived from an EMBL/GenBank/DDBJ whole genome shotgun (WGS) entry which is preliminary data.</text>
</comment>
<gene>
    <name evidence="1" type="ORF">C7R92_11000</name>
</gene>
<keyword evidence="2" id="KW-1185">Reference proteome</keyword>
<dbReference type="EMBL" id="PXZO01000018">
    <property type="protein sequence ID" value="PSK10951.1"/>
    <property type="molecule type" value="Genomic_DNA"/>
</dbReference>
<protein>
    <submittedName>
        <fullName evidence="1">Uncharacterized protein</fullName>
    </submittedName>
</protein>
<accession>A0ABX5FR70</accession>
<proteinExistence type="predicted"/>
<evidence type="ECO:0000313" key="1">
    <source>
        <dbReference type="EMBL" id="PSK10951.1"/>
    </source>
</evidence>
<reference evidence="1 2" key="1">
    <citation type="submission" date="2018-03" db="EMBL/GenBank/DDBJ databases">
        <title>Brevisbacillus phylogenomics.</title>
        <authorList>
            <person name="Dunlap C."/>
        </authorList>
    </citation>
    <scope>NUCLEOTIDE SEQUENCE [LARGE SCALE GENOMIC DNA]</scope>
    <source>
        <strain evidence="1 2">NRRL B-41110</strain>
    </source>
</reference>
<name>A0ABX5FR70_9BACL</name>